<proteinExistence type="predicted"/>
<accession>A0AAU8UP77</accession>
<evidence type="ECO:0000256" key="2">
    <source>
        <dbReference type="ARBA" id="ARBA00022679"/>
    </source>
</evidence>
<dbReference type="RefSeq" id="WP_078394797.1">
    <property type="nucleotide sequence ID" value="NZ_CP016374.1"/>
</dbReference>
<protein>
    <submittedName>
        <fullName evidence="4">Methyltransferase type 11</fullName>
    </submittedName>
</protein>
<dbReference type="GO" id="GO:0032259">
    <property type="term" value="P:methylation"/>
    <property type="evidence" value="ECO:0007669"/>
    <property type="project" value="UniProtKB-KW"/>
</dbReference>
<dbReference type="InterPro" id="IPR029063">
    <property type="entry name" value="SAM-dependent_MTases_sf"/>
</dbReference>
<dbReference type="Pfam" id="PF13649">
    <property type="entry name" value="Methyltransf_25"/>
    <property type="match status" value="1"/>
</dbReference>
<dbReference type="AlphaFoldDB" id="A0AAU8UP77"/>
<dbReference type="Gene3D" id="3.40.50.150">
    <property type="entry name" value="Vaccinia Virus protein VP39"/>
    <property type="match status" value="1"/>
</dbReference>
<sequence length="246" mass="28644">MEDRLYQDIDLVQFYDYDNPWTESFDHFVRWSKEAHNILDLGCGTGTLTIELAKKGKRTIAIDIAEEMLQEASKKSDHIIWKQADIRTIKLDEKFDFILLSGHAFQVFLTDEDRLKVFTTIREHLNKNGIFVFDSRNPLGKEWLTWNEAESSRNFIHPLYGNIKAWNTCTGDADLLTYHTFYQAEASGQRWEASSRIAFPSKENIITLTEQAGLKVNMIYGDWQLNEFRENSEEMIFVGGLQTDKI</sequence>
<evidence type="ECO:0000313" key="5">
    <source>
        <dbReference type="Proteomes" id="UP000190848"/>
    </source>
</evidence>
<evidence type="ECO:0000259" key="3">
    <source>
        <dbReference type="Pfam" id="PF13649"/>
    </source>
</evidence>
<dbReference type="Proteomes" id="UP000190848">
    <property type="component" value="Chromosome"/>
</dbReference>
<reference evidence="4 5" key="1">
    <citation type="submission" date="2016-07" db="EMBL/GenBank/DDBJ databases">
        <title>Revisiting the taxonomy of the Elizabethkingia Genus using Whole-Genome Sequencing, Optical Mapping, and MALDI-TOF, along with proposal of three novel Elizabethkingia species: Elizabethkingia bruuniana sp. nov., Elizabethkingia ursingii sp. nov., and Elizabethkingia occulta sp. nov.</title>
        <authorList>
            <person name="Nicholson A.C."/>
        </authorList>
    </citation>
    <scope>NUCLEOTIDE SEQUENCE [LARGE SCALE GENOMIC DNA]</scope>
    <source>
        <strain evidence="4 5">F3201</strain>
    </source>
</reference>
<evidence type="ECO:0000256" key="1">
    <source>
        <dbReference type="ARBA" id="ARBA00022603"/>
    </source>
</evidence>
<keyword evidence="2" id="KW-0808">Transferase</keyword>
<dbReference type="PANTHER" id="PTHR43861">
    <property type="entry name" value="TRANS-ACONITATE 2-METHYLTRANSFERASE-RELATED"/>
    <property type="match status" value="1"/>
</dbReference>
<keyword evidence="1 4" id="KW-0489">Methyltransferase</keyword>
<feature type="domain" description="Methyltransferase" evidence="3">
    <location>
        <begin position="38"/>
        <end position="129"/>
    </location>
</feature>
<dbReference type="InterPro" id="IPR041698">
    <property type="entry name" value="Methyltransf_25"/>
</dbReference>
<dbReference type="Gene3D" id="2.20.25.110">
    <property type="entry name" value="S-adenosyl-L-methionine-dependent methyltransferases"/>
    <property type="match status" value="1"/>
</dbReference>
<name>A0AAU8UP77_9FLAO</name>
<dbReference type="CDD" id="cd02440">
    <property type="entry name" value="AdoMet_MTases"/>
    <property type="match status" value="1"/>
</dbReference>
<dbReference type="SUPFAM" id="SSF53335">
    <property type="entry name" value="S-adenosyl-L-methionine-dependent methyltransferases"/>
    <property type="match status" value="1"/>
</dbReference>
<dbReference type="EMBL" id="CP016374">
    <property type="protein sequence ID" value="AQX00193.1"/>
    <property type="molecule type" value="Genomic_DNA"/>
</dbReference>
<dbReference type="GO" id="GO:0008168">
    <property type="term" value="F:methyltransferase activity"/>
    <property type="evidence" value="ECO:0007669"/>
    <property type="project" value="UniProtKB-KW"/>
</dbReference>
<gene>
    <name evidence="4" type="ORF">BBD32_01285</name>
</gene>
<dbReference type="PANTHER" id="PTHR43861:SF1">
    <property type="entry name" value="TRANS-ACONITATE 2-METHYLTRANSFERASE"/>
    <property type="match status" value="1"/>
</dbReference>
<organism evidence="4 5">
    <name type="scientific">Elizabethkingia anophelis</name>
    <dbReference type="NCBI Taxonomy" id="1117645"/>
    <lineage>
        <taxon>Bacteria</taxon>
        <taxon>Pseudomonadati</taxon>
        <taxon>Bacteroidota</taxon>
        <taxon>Flavobacteriia</taxon>
        <taxon>Flavobacteriales</taxon>
        <taxon>Weeksellaceae</taxon>
        <taxon>Elizabethkingia</taxon>
    </lineage>
</organism>
<evidence type="ECO:0000313" key="4">
    <source>
        <dbReference type="EMBL" id="AQX00193.1"/>
    </source>
</evidence>